<name>A0A382HU06_9ZZZZ</name>
<dbReference type="PANTHER" id="PTHR10742">
    <property type="entry name" value="FLAVIN MONOAMINE OXIDASE"/>
    <property type="match status" value="1"/>
</dbReference>
<accession>A0A382HU06</accession>
<feature type="non-terminal residue" evidence="2">
    <location>
        <position position="384"/>
    </location>
</feature>
<dbReference type="InterPro" id="IPR050281">
    <property type="entry name" value="Flavin_monoamine_oxidase"/>
</dbReference>
<evidence type="ECO:0000259" key="1">
    <source>
        <dbReference type="Pfam" id="PF01593"/>
    </source>
</evidence>
<dbReference type="Pfam" id="PF13450">
    <property type="entry name" value="NAD_binding_8"/>
    <property type="match status" value="1"/>
</dbReference>
<feature type="domain" description="Amine oxidase" evidence="1">
    <location>
        <begin position="158"/>
        <end position="382"/>
    </location>
</feature>
<evidence type="ECO:0000313" key="2">
    <source>
        <dbReference type="EMBL" id="SVB90788.1"/>
    </source>
</evidence>
<dbReference type="Gene3D" id="3.90.660.10">
    <property type="match status" value="1"/>
</dbReference>
<dbReference type="EMBL" id="UINC01063298">
    <property type="protein sequence ID" value="SVB90788.1"/>
    <property type="molecule type" value="Genomic_DNA"/>
</dbReference>
<proteinExistence type="predicted"/>
<dbReference type="InterPro" id="IPR002937">
    <property type="entry name" value="Amino_oxidase"/>
</dbReference>
<reference evidence="2" key="1">
    <citation type="submission" date="2018-05" db="EMBL/GenBank/DDBJ databases">
        <authorList>
            <person name="Lanie J.A."/>
            <person name="Ng W.-L."/>
            <person name="Kazmierczak K.M."/>
            <person name="Andrzejewski T.M."/>
            <person name="Davidsen T.M."/>
            <person name="Wayne K.J."/>
            <person name="Tettelin H."/>
            <person name="Glass J.I."/>
            <person name="Rusch D."/>
            <person name="Podicherti R."/>
            <person name="Tsui H.-C.T."/>
            <person name="Winkler M.E."/>
        </authorList>
    </citation>
    <scope>NUCLEOTIDE SEQUENCE</scope>
</reference>
<protein>
    <recommendedName>
        <fullName evidence="1">Amine oxidase domain-containing protein</fullName>
    </recommendedName>
</protein>
<gene>
    <name evidence="2" type="ORF">METZ01_LOCUS243642</name>
</gene>
<dbReference type="SUPFAM" id="SSF51905">
    <property type="entry name" value="FAD/NAD(P)-binding domain"/>
    <property type="match status" value="1"/>
</dbReference>
<dbReference type="PANTHER" id="PTHR10742:SF410">
    <property type="entry name" value="LYSINE-SPECIFIC HISTONE DEMETHYLASE 2"/>
    <property type="match status" value="1"/>
</dbReference>
<organism evidence="2">
    <name type="scientific">marine metagenome</name>
    <dbReference type="NCBI Taxonomy" id="408172"/>
    <lineage>
        <taxon>unclassified sequences</taxon>
        <taxon>metagenomes</taxon>
        <taxon>ecological metagenomes</taxon>
    </lineage>
</organism>
<dbReference type="AlphaFoldDB" id="A0A382HU06"/>
<dbReference type="GO" id="GO:0016491">
    <property type="term" value="F:oxidoreductase activity"/>
    <property type="evidence" value="ECO:0007669"/>
    <property type="project" value="InterPro"/>
</dbReference>
<dbReference type="Gene3D" id="3.50.50.60">
    <property type="entry name" value="FAD/NAD(P)-binding domain"/>
    <property type="match status" value="1"/>
</dbReference>
<dbReference type="InterPro" id="IPR036188">
    <property type="entry name" value="FAD/NAD-bd_sf"/>
</dbReference>
<sequence>MPKISFATSNPDVVVIGAGAAGLSATAELINKGKSVICIEAMNRIGGRCYTDNSIFGVPYDMGAHWLHGYSENQLAEYGKKHKDIFNIYKDHDDSYRVYDGKKKLVWPEDAALWNLYKAIKHIKNNNGTKDVPLIDLIPEKLKKNEWFGTVQKILGTRDFDNQSPYDDNVNWKDPGEGDGFCTQGYGTLLAHYRKDVPVKLNTVANEIKWEGKDIKVETNNGTITAKACIVTVSTGVLNAGKIKFTPDLPKKKYEAFEGISMSPYHRVTLQLKESFYKDYGISSDTYWYKKVKNNYIDKKPYPKSSNGTLRVCYSNISFFSIKGQFATDMAKEGDQASVDFILNYLRSAYGSNFDKYFIKAHVSDWIDNPYTIGAYSGVIPGKA</sequence>
<dbReference type="SUPFAM" id="SSF54373">
    <property type="entry name" value="FAD-linked reductases, C-terminal domain"/>
    <property type="match status" value="1"/>
</dbReference>
<dbReference type="Pfam" id="PF01593">
    <property type="entry name" value="Amino_oxidase"/>
    <property type="match status" value="1"/>
</dbReference>